<keyword evidence="10" id="KW-1185">Reference proteome</keyword>
<feature type="transmembrane region" description="Helical" evidence="7">
    <location>
        <begin position="174"/>
        <end position="190"/>
    </location>
</feature>
<name>A0A927CN61_9BACL</name>
<feature type="transmembrane region" description="Helical" evidence="7">
    <location>
        <begin position="15"/>
        <end position="34"/>
    </location>
</feature>
<feature type="transmembrane region" description="Helical" evidence="7">
    <location>
        <begin position="308"/>
        <end position="330"/>
    </location>
</feature>
<protein>
    <submittedName>
        <fullName evidence="9">Acyltransferase</fullName>
    </submittedName>
</protein>
<evidence type="ECO:0000256" key="2">
    <source>
        <dbReference type="ARBA" id="ARBA00007400"/>
    </source>
</evidence>
<organism evidence="9 10">
    <name type="scientific">Paenibacillus arenilitoris</name>
    <dbReference type="NCBI Taxonomy" id="2772299"/>
    <lineage>
        <taxon>Bacteria</taxon>
        <taxon>Bacillati</taxon>
        <taxon>Bacillota</taxon>
        <taxon>Bacilli</taxon>
        <taxon>Bacillales</taxon>
        <taxon>Paenibacillaceae</taxon>
        <taxon>Paenibacillus</taxon>
    </lineage>
</organism>
<feature type="transmembrane region" description="Helical" evidence="7">
    <location>
        <begin position="91"/>
        <end position="108"/>
    </location>
</feature>
<feature type="transmembrane region" description="Helical" evidence="7">
    <location>
        <begin position="342"/>
        <end position="361"/>
    </location>
</feature>
<dbReference type="GO" id="GO:0009246">
    <property type="term" value="P:enterobacterial common antigen biosynthetic process"/>
    <property type="evidence" value="ECO:0007669"/>
    <property type="project" value="TreeGrafter"/>
</dbReference>
<proteinExistence type="inferred from homology"/>
<dbReference type="Pfam" id="PF01757">
    <property type="entry name" value="Acyl_transf_3"/>
    <property type="match status" value="1"/>
</dbReference>
<gene>
    <name evidence="9" type="ORF">IDH41_11620</name>
</gene>
<dbReference type="RefSeq" id="WP_190861160.1">
    <property type="nucleotide sequence ID" value="NZ_JACXIY010000014.1"/>
</dbReference>
<keyword evidence="4 7" id="KW-0812">Transmembrane</keyword>
<comment type="subcellular location">
    <subcellularLocation>
        <location evidence="1">Cell membrane</location>
        <topology evidence="1">Multi-pass membrane protein</topology>
    </subcellularLocation>
</comment>
<dbReference type="InterPro" id="IPR002656">
    <property type="entry name" value="Acyl_transf_3_dom"/>
</dbReference>
<dbReference type="GO" id="GO:0005886">
    <property type="term" value="C:plasma membrane"/>
    <property type="evidence" value="ECO:0007669"/>
    <property type="project" value="UniProtKB-SubCell"/>
</dbReference>
<keyword evidence="6 7" id="KW-0472">Membrane</keyword>
<evidence type="ECO:0000256" key="4">
    <source>
        <dbReference type="ARBA" id="ARBA00022692"/>
    </source>
</evidence>
<evidence type="ECO:0000256" key="6">
    <source>
        <dbReference type="ARBA" id="ARBA00023136"/>
    </source>
</evidence>
<evidence type="ECO:0000313" key="10">
    <source>
        <dbReference type="Proteomes" id="UP000632125"/>
    </source>
</evidence>
<keyword evidence="9" id="KW-0808">Transferase</keyword>
<dbReference type="AlphaFoldDB" id="A0A927CN61"/>
<feature type="transmembrane region" description="Helical" evidence="7">
    <location>
        <begin position="202"/>
        <end position="220"/>
    </location>
</feature>
<keyword evidence="5 7" id="KW-1133">Transmembrane helix</keyword>
<comment type="similarity">
    <text evidence="2">Belongs to the acyltransferase 3 family.</text>
</comment>
<dbReference type="EMBL" id="JACXIY010000014">
    <property type="protein sequence ID" value="MBD2869226.1"/>
    <property type="molecule type" value="Genomic_DNA"/>
</dbReference>
<evidence type="ECO:0000259" key="8">
    <source>
        <dbReference type="Pfam" id="PF01757"/>
    </source>
</evidence>
<evidence type="ECO:0000313" key="9">
    <source>
        <dbReference type="EMBL" id="MBD2869226.1"/>
    </source>
</evidence>
<keyword evidence="3" id="KW-1003">Cell membrane</keyword>
<evidence type="ECO:0000256" key="5">
    <source>
        <dbReference type="ARBA" id="ARBA00022989"/>
    </source>
</evidence>
<feature type="domain" description="Acyltransferase 3" evidence="8">
    <location>
        <begin position="11"/>
        <end position="360"/>
    </location>
</feature>
<dbReference type="PANTHER" id="PTHR40074:SF2">
    <property type="entry name" value="O-ACETYLTRANSFERASE WECH"/>
    <property type="match status" value="1"/>
</dbReference>
<accession>A0A927CN61</accession>
<comment type="caution">
    <text evidence="9">The sequence shown here is derived from an EMBL/GenBank/DDBJ whole genome shotgun (WGS) entry which is preliminary data.</text>
</comment>
<evidence type="ECO:0000256" key="1">
    <source>
        <dbReference type="ARBA" id="ARBA00004651"/>
    </source>
</evidence>
<evidence type="ECO:0000256" key="3">
    <source>
        <dbReference type="ARBA" id="ARBA00022475"/>
    </source>
</evidence>
<keyword evidence="9" id="KW-0012">Acyltransferase</keyword>
<evidence type="ECO:0000256" key="7">
    <source>
        <dbReference type="SAM" id="Phobius"/>
    </source>
</evidence>
<dbReference type="GO" id="GO:0016413">
    <property type="term" value="F:O-acetyltransferase activity"/>
    <property type="evidence" value="ECO:0007669"/>
    <property type="project" value="TreeGrafter"/>
</dbReference>
<feature type="transmembrane region" description="Helical" evidence="7">
    <location>
        <begin position="279"/>
        <end position="301"/>
    </location>
</feature>
<feature type="transmembrane region" description="Helical" evidence="7">
    <location>
        <begin position="240"/>
        <end position="259"/>
    </location>
</feature>
<dbReference type="PANTHER" id="PTHR40074">
    <property type="entry name" value="O-ACETYLTRANSFERASE WECH"/>
    <property type="match status" value="1"/>
</dbReference>
<sequence length="396" mass="45266">MANAAKRPHLPELDLVRAFGIIAVVMIHATSSIVNNYDRASSFYPIYVFLNVFSKFAVPVFIFLSGFVLFYNYIDKPFTARAIGEFYKKRLMKTVIPFLLFSFLYWGLTRLANYGFTDIRTFIGYFANENFLEKLLTGKTYTHLYFVVIILQFYILAPLLLYAVKRLPWLGKHIVWLGLLVQWAFIYKLADVFELKNRGSYSFTYMLYFAAGAFIGIYYLKLADWIKISKQSATAGKITAWAVLWTLFLSASLTEVYVYYRYYLEGRFVLSPKLLELVNEVHCVAAGIALIQLSAWIYAAWNRTIVKALIHIGAVSFGIYLIHPIVLYVYREIDAGGNPLIYHLWAAGGFVLALCLPWLLVSLSARFRWHWILFGPLPAAKKAPAASAPKKPGMEA</sequence>
<feature type="transmembrane region" description="Helical" evidence="7">
    <location>
        <begin position="143"/>
        <end position="162"/>
    </location>
</feature>
<feature type="transmembrane region" description="Helical" evidence="7">
    <location>
        <begin position="46"/>
        <end position="71"/>
    </location>
</feature>
<dbReference type="Proteomes" id="UP000632125">
    <property type="component" value="Unassembled WGS sequence"/>
</dbReference>
<reference evidence="9" key="1">
    <citation type="submission" date="2020-09" db="EMBL/GenBank/DDBJ databases">
        <title>A novel bacterium of genus Paenibacillus, isolated from South China Sea.</title>
        <authorList>
            <person name="Huang H."/>
            <person name="Mo K."/>
            <person name="Hu Y."/>
        </authorList>
    </citation>
    <scope>NUCLEOTIDE SEQUENCE</scope>
    <source>
        <strain evidence="9">IB182493</strain>
    </source>
</reference>